<proteinExistence type="predicted"/>
<accession>A0ACC2LRM7</accession>
<sequence>MASSSKVLELPRLLVLLIRLYTLVDKQSGVATIIDDEIGAAAYSLVEAPISAPLVLLEGLSFPGEDSGGVAGDGGGGVVLGGEDVAEALTDLGAEGGKGFNEDSGLDGHAEGSKYLCANRMTIKISN</sequence>
<gene>
    <name evidence="1" type="ORF">MRB53_010354</name>
</gene>
<dbReference type="Proteomes" id="UP001234297">
    <property type="component" value="Chromosome 3"/>
</dbReference>
<dbReference type="EMBL" id="CM056811">
    <property type="protein sequence ID" value="KAJ8636087.1"/>
    <property type="molecule type" value="Genomic_DNA"/>
</dbReference>
<name>A0ACC2LRM7_PERAE</name>
<evidence type="ECO:0000313" key="1">
    <source>
        <dbReference type="EMBL" id="KAJ8636087.1"/>
    </source>
</evidence>
<keyword evidence="2" id="KW-1185">Reference proteome</keyword>
<organism evidence="1 2">
    <name type="scientific">Persea americana</name>
    <name type="common">Avocado</name>
    <dbReference type="NCBI Taxonomy" id="3435"/>
    <lineage>
        <taxon>Eukaryota</taxon>
        <taxon>Viridiplantae</taxon>
        <taxon>Streptophyta</taxon>
        <taxon>Embryophyta</taxon>
        <taxon>Tracheophyta</taxon>
        <taxon>Spermatophyta</taxon>
        <taxon>Magnoliopsida</taxon>
        <taxon>Magnoliidae</taxon>
        <taxon>Laurales</taxon>
        <taxon>Lauraceae</taxon>
        <taxon>Persea</taxon>
    </lineage>
</organism>
<reference evidence="1 2" key="1">
    <citation type="journal article" date="2022" name="Hortic Res">
        <title>A haplotype resolved chromosomal level avocado genome allows analysis of novel avocado genes.</title>
        <authorList>
            <person name="Nath O."/>
            <person name="Fletcher S.J."/>
            <person name="Hayward A."/>
            <person name="Shaw L.M."/>
            <person name="Masouleh A.K."/>
            <person name="Furtado A."/>
            <person name="Henry R.J."/>
            <person name="Mitter N."/>
        </authorList>
    </citation>
    <scope>NUCLEOTIDE SEQUENCE [LARGE SCALE GENOMIC DNA]</scope>
    <source>
        <strain evidence="2">cv. Hass</strain>
    </source>
</reference>
<comment type="caution">
    <text evidence="1">The sequence shown here is derived from an EMBL/GenBank/DDBJ whole genome shotgun (WGS) entry which is preliminary data.</text>
</comment>
<protein>
    <submittedName>
        <fullName evidence="1">Uncharacterized protein</fullName>
    </submittedName>
</protein>
<evidence type="ECO:0000313" key="2">
    <source>
        <dbReference type="Proteomes" id="UP001234297"/>
    </source>
</evidence>